<gene>
    <name evidence="3" type="ORF">E6K73_11545</name>
</gene>
<dbReference type="PANTHER" id="PTHR43377:SF1">
    <property type="entry name" value="BILIVERDIN REDUCTASE A"/>
    <property type="match status" value="1"/>
</dbReference>
<dbReference type="Pfam" id="PF01408">
    <property type="entry name" value="GFO_IDH_MocA"/>
    <property type="match status" value="1"/>
</dbReference>
<dbReference type="Pfam" id="PF22725">
    <property type="entry name" value="GFO_IDH_MocA_C3"/>
    <property type="match status" value="1"/>
</dbReference>
<dbReference type="Gene3D" id="3.40.50.720">
    <property type="entry name" value="NAD(P)-binding Rossmann-like Domain"/>
    <property type="match status" value="1"/>
</dbReference>
<dbReference type="Proteomes" id="UP000320184">
    <property type="component" value="Unassembled WGS sequence"/>
</dbReference>
<accession>A0A538SB73</accession>
<dbReference type="EMBL" id="VBOT01000136">
    <property type="protein sequence ID" value="TMQ48620.1"/>
    <property type="molecule type" value="Genomic_DNA"/>
</dbReference>
<evidence type="ECO:0000259" key="2">
    <source>
        <dbReference type="Pfam" id="PF22725"/>
    </source>
</evidence>
<sequence>MPPVRVGVWGVGAWGEKHARVYHALDRADLVGIHDAIPDRAREVADRYGCAAFPTPEALLAACEAVSIAVPTAGHRAALERAASAGRHALVEKPMAASLEDADAMLAAASGAGIVLQVGHVERFNPALTAARPHLKNPKFVEAHRLALFQPRSLDIDVVFDLMVHDLDIVLDLVGSPPVKISAVGVAVLSGSEDIANARLEFPDGCVANLTASRVSQDRLRRIRFFQDDAYLSVDLFGRTCELLRMDRAGLAAASRRGRPLEAIQKQALAVEGGEPLTLELDAFLASIARGVSAPPRGAATGAAGREALRVAAEVQGALRQRARQWATRASTVS</sequence>
<dbReference type="SUPFAM" id="SSF51735">
    <property type="entry name" value="NAD(P)-binding Rossmann-fold domains"/>
    <property type="match status" value="1"/>
</dbReference>
<dbReference type="InterPro" id="IPR055170">
    <property type="entry name" value="GFO_IDH_MocA-like_dom"/>
</dbReference>
<evidence type="ECO:0000313" key="4">
    <source>
        <dbReference type="Proteomes" id="UP000320184"/>
    </source>
</evidence>
<feature type="domain" description="GFO/IDH/MocA-like oxidoreductase" evidence="2">
    <location>
        <begin position="158"/>
        <end position="226"/>
    </location>
</feature>
<dbReference type="InterPro" id="IPR000683">
    <property type="entry name" value="Gfo/Idh/MocA-like_OxRdtase_N"/>
</dbReference>
<dbReference type="InterPro" id="IPR051450">
    <property type="entry name" value="Gfo/Idh/MocA_Oxidoreductases"/>
</dbReference>
<dbReference type="Gene3D" id="3.30.360.10">
    <property type="entry name" value="Dihydrodipicolinate Reductase, domain 2"/>
    <property type="match status" value="1"/>
</dbReference>
<protein>
    <submittedName>
        <fullName evidence="3">Gfo/Idh/MocA family oxidoreductase</fullName>
    </submittedName>
</protein>
<dbReference type="AlphaFoldDB" id="A0A538SB73"/>
<dbReference type="PANTHER" id="PTHR43377">
    <property type="entry name" value="BILIVERDIN REDUCTASE A"/>
    <property type="match status" value="1"/>
</dbReference>
<proteinExistence type="predicted"/>
<dbReference type="GO" id="GO:0000166">
    <property type="term" value="F:nucleotide binding"/>
    <property type="evidence" value="ECO:0007669"/>
    <property type="project" value="InterPro"/>
</dbReference>
<organism evidence="3 4">
    <name type="scientific">Eiseniibacteriota bacterium</name>
    <dbReference type="NCBI Taxonomy" id="2212470"/>
    <lineage>
        <taxon>Bacteria</taxon>
        <taxon>Candidatus Eiseniibacteriota</taxon>
    </lineage>
</organism>
<evidence type="ECO:0000259" key="1">
    <source>
        <dbReference type="Pfam" id="PF01408"/>
    </source>
</evidence>
<comment type="caution">
    <text evidence="3">The sequence shown here is derived from an EMBL/GenBank/DDBJ whole genome shotgun (WGS) entry which is preliminary data.</text>
</comment>
<evidence type="ECO:0000313" key="3">
    <source>
        <dbReference type="EMBL" id="TMQ48620.1"/>
    </source>
</evidence>
<dbReference type="InterPro" id="IPR036291">
    <property type="entry name" value="NAD(P)-bd_dom_sf"/>
</dbReference>
<name>A0A538SB73_UNCEI</name>
<dbReference type="SUPFAM" id="SSF55347">
    <property type="entry name" value="Glyceraldehyde-3-phosphate dehydrogenase-like, C-terminal domain"/>
    <property type="match status" value="1"/>
</dbReference>
<reference evidence="3 4" key="1">
    <citation type="journal article" date="2019" name="Nat. Microbiol.">
        <title>Mediterranean grassland soil C-N compound turnover is dependent on rainfall and depth, and is mediated by genomically divergent microorganisms.</title>
        <authorList>
            <person name="Diamond S."/>
            <person name="Andeer P.F."/>
            <person name="Li Z."/>
            <person name="Crits-Christoph A."/>
            <person name="Burstein D."/>
            <person name="Anantharaman K."/>
            <person name="Lane K.R."/>
            <person name="Thomas B.C."/>
            <person name="Pan C."/>
            <person name="Northen T.R."/>
            <person name="Banfield J.F."/>
        </authorList>
    </citation>
    <scope>NUCLEOTIDE SEQUENCE [LARGE SCALE GENOMIC DNA]</scope>
    <source>
        <strain evidence="3">WS_3</strain>
    </source>
</reference>
<feature type="domain" description="Gfo/Idh/MocA-like oxidoreductase N-terminal" evidence="1">
    <location>
        <begin position="4"/>
        <end position="120"/>
    </location>
</feature>